<dbReference type="PROSITE" id="PS00344">
    <property type="entry name" value="GATA_ZN_FINGER_1"/>
    <property type="match status" value="1"/>
</dbReference>
<evidence type="ECO:0000256" key="2">
    <source>
        <dbReference type="SAM" id="MobiDB-lite"/>
    </source>
</evidence>
<feature type="compositionally biased region" description="Polar residues" evidence="2">
    <location>
        <begin position="671"/>
        <end position="691"/>
    </location>
</feature>
<dbReference type="Pfam" id="PF00320">
    <property type="entry name" value="GATA"/>
    <property type="match status" value="1"/>
</dbReference>
<feature type="compositionally biased region" description="Low complexity" evidence="2">
    <location>
        <begin position="605"/>
        <end position="615"/>
    </location>
</feature>
<organism evidence="4 5">
    <name type="scientific">Linnemannia exigua</name>
    <dbReference type="NCBI Taxonomy" id="604196"/>
    <lineage>
        <taxon>Eukaryota</taxon>
        <taxon>Fungi</taxon>
        <taxon>Fungi incertae sedis</taxon>
        <taxon>Mucoromycota</taxon>
        <taxon>Mortierellomycotina</taxon>
        <taxon>Mortierellomycetes</taxon>
        <taxon>Mortierellales</taxon>
        <taxon>Mortierellaceae</taxon>
        <taxon>Linnemannia</taxon>
    </lineage>
</organism>
<feature type="compositionally biased region" description="Polar residues" evidence="2">
    <location>
        <begin position="730"/>
        <end position="758"/>
    </location>
</feature>
<accession>A0AAD4DNC6</accession>
<dbReference type="AlphaFoldDB" id="A0AAD4DNC6"/>
<dbReference type="InterPro" id="IPR013088">
    <property type="entry name" value="Znf_NHR/GATA"/>
</dbReference>
<reference evidence="4" key="1">
    <citation type="journal article" date="2020" name="Fungal Divers.">
        <title>Resolving the Mortierellaceae phylogeny through synthesis of multi-gene phylogenetics and phylogenomics.</title>
        <authorList>
            <person name="Vandepol N."/>
            <person name="Liber J."/>
            <person name="Desiro A."/>
            <person name="Na H."/>
            <person name="Kennedy M."/>
            <person name="Barry K."/>
            <person name="Grigoriev I.V."/>
            <person name="Miller A.N."/>
            <person name="O'Donnell K."/>
            <person name="Stajich J.E."/>
            <person name="Bonito G."/>
        </authorList>
    </citation>
    <scope>NUCLEOTIDE SEQUENCE</scope>
    <source>
        <strain evidence="4">NRRL 28262</strain>
    </source>
</reference>
<feature type="region of interest" description="Disordered" evidence="2">
    <location>
        <begin position="577"/>
        <end position="695"/>
    </location>
</feature>
<keyword evidence="1" id="KW-0862">Zinc</keyword>
<evidence type="ECO:0000313" key="5">
    <source>
        <dbReference type="Proteomes" id="UP001194580"/>
    </source>
</evidence>
<feature type="domain" description="GATA-type" evidence="3">
    <location>
        <begin position="466"/>
        <end position="516"/>
    </location>
</feature>
<sequence>MPSLDRVILEGSTKKLLPNGTAVMVDAHQPEQRQLFRVCTSNPENKNATDASNSPAAINLSHRPFREDAAIQAAPEHAALPYSPLIAVLAHVSPLPLNTQSAEALLVNGGDERDMGSSSFEGPPSLLLCQEYPQGSTPPLCALHHPPGLLLPSSPSGVNNNGSLSSVVTSSSQDYLHESHDADVANGRDQFAFSAIDWTLYSASTETSQSPDLTSTSYPSLFTNYADTPAFSPPTNSHPGDQTPMAKPFSLASTPSLTFQAASTIDAPIGVQSLVAVQAIDHISAPDQVIAEPMTEYTHSRPNRGIFTLDNALSQSILPSNTLPCPQVFHHNGSGYHPSPLDSSMMNTQYPTQLAPWAVGPFSTPDPLATGSSSRGHSVPIQPNYDPMLTSNSVFSPSPMNLDGYSSTTTRSGCKNHAQFPCPCDVNLQNRLVDVSTRLADATLEGLGHSFAKTQKPQTEPYFNICSNCETTESPSWRRCRKSMILLCNACGLYLKQHSKPRPVFKTKDGTIRILRGTTEHEPCTICKATQSAFWRKNTDNVWICNACYQIARQSASLACEATMATTAVVTAMSTDASSSVVATPSRPISTLPSPEPSALPCLENNNTTTPTPTNSGRKGIRANSAAASLPRSGASPSAHQEQVARSASSLQPDFLEEEQPYRARLRSFTRRSSYPLSHQPQQKRSATSRGAATPMIQGETVVARVATKINSRKRQACRKSPYGTAPVNAESSVSTPISIVDHTTNSGQSLGQPSTPGDDQGCSGV</sequence>
<dbReference type="Gene3D" id="3.30.50.10">
    <property type="entry name" value="Erythroid Transcription Factor GATA-1, subunit A"/>
    <property type="match status" value="1"/>
</dbReference>
<evidence type="ECO:0000259" key="3">
    <source>
        <dbReference type="PROSITE" id="PS50114"/>
    </source>
</evidence>
<feature type="region of interest" description="Disordered" evidence="2">
    <location>
        <begin position="712"/>
        <end position="766"/>
    </location>
</feature>
<keyword evidence="1" id="KW-0479">Metal-binding</keyword>
<evidence type="ECO:0000256" key="1">
    <source>
        <dbReference type="PROSITE-ProRule" id="PRU00094"/>
    </source>
</evidence>
<dbReference type="Proteomes" id="UP001194580">
    <property type="component" value="Unassembled WGS sequence"/>
</dbReference>
<proteinExistence type="predicted"/>
<feature type="compositionally biased region" description="Polar residues" evidence="2">
    <location>
        <begin position="635"/>
        <end position="652"/>
    </location>
</feature>
<keyword evidence="5" id="KW-1185">Reference proteome</keyword>
<dbReference type="SMART" id="SM00401">
    <property type="entry name" value="ZnF_GATA"/>
    <property type="match status" value="1"/>
</dbReference>
<dbReference type="EMBL" id="JAAAIL010000031">
    <property type="protein sequence ID" value="KAG0281122.1"/>
    <property type="molecule type" value="Genomic_DNA"/>
</dbReference>
<feature type="domain" description="GATA-type" evidence="3">
    <location>
        <begin position="518"/>
        <end position="548"/>
    </location>
</feature>
<dbReference type="InterPro" id="IPR000679">
    <property type="entry name" value="Znf_GATA"/>
</dbReference>
<dbReference type="GO" id="GO:0008270">
    <property type="term" value="F:zinc ion binding"/>
    <property type="evidence" value="ECO:0007669"/>
    <property type="project" value="UniProtKB-KW"/>
</dbReference>
<dbReference type="GO" id="GO:0006355">
    <property type="term" value="P:regulation of DNA-templated transcription"/>
    <property type="evidence" value="ECO:0007669"/>
    <property type="project" value="InterPro"/>
</dbReference>
<name>A0AAD4DNC6_9FUNG</name>
<dbReference type="SUPFAM" id="SSF57716">
    <property type="entry name" value="Glucocorticoid receptor-like (DNA-binding domain)"/>
    <property type="match status" value="1"/>
</dbReference>
<gene>
    <name evidence="4" type="ORF">BGZ95_006614</name>
</gene>
<comment type="caution">
    <text evidence="4">The sequence shown here is derived from an EMBL/GenBank/DDBJ whole genome shotgun (WGS) entry which is preliminary data.</text>
</comment>
<keyword evidence="1" id="KW-0863">Zinc-finger</keyword>
<dbReference type="CDD" id="cd00202">
    <property type="entry name" value="ZnF_GATA"/>
    <property type="match status" value="1"/>
</dbReference>
<dbReference type="GO" id="GO:0043565">
    <property type="term" value="F:sequence-specific DNA binding"/>
    <property type="evidence" value="ECO:0007669"/>
    <property type="project" value="InterPro"/>
</dbReference>
<evidence type="ECO:0000313" key="4">
    <source>
        <dbReference type="EMBL" id="KAG0281122.1"/>
    </source>
</evidence>
<dbReference type="PROSITE" id="PS50114">
    <property type="entry name" value="GATA_ZN_FINGER_2"/>
    <property type="match status" value="2"/>
</dbReference>
<protein>
    <recommendedName>
        <fullName evidence="3">GATA-type domain-containing protein</fullName>
    </recommendedName>
</protein>
<feature type="non-terminal residue" evidence="4">
    <location>
        <position position="1"/>
    </location>
</feature>